<dbReference type="KEGG" id="uvi:66062268"/>
<reference evidence="2" key="1">
    <citation type="submission" date="2020-03" db="EMBL/GenBank/DDBJ databases">
        <title>A mixture of massive structural variations and highly conserved coding sequences in Ustilaginoidea virens genome.</title>
        <authorList>
            <person name="Zhang K."/>
            <person name="Zhao Z."/>
            <person name="Zhang Z."/>
            <person name="Li Y."/>
            <person name="Hsiang T."/>
            <person name="Sun W."/>
        </authorList>
    </citation>
    <scope>NUCLEOTIDE SEQUENCE</scope>
    <source>
        <strain evidence="2">UV-8b</strain>
    </source>
</reference>
<name>A0A8E5HLP8_USTVR</name>
<accession>A0A8E5HLP8</accession>
<protein>
    <submittedName>
        <fullName evidence="2">Uncharacterized protein</fullName>
    </submittedName>
</protein>
<dbReference type="GeneID" id="66062268"/>
<evidence type="ECO:0000256" key="1">
    <source>
        <dbReference type="SAM" id="MobiDB-lite"/>
    </source>
</evidence>
<feature type="compositionally biased region" description="Polar residues" evidence="1">
    <location>
        <begin position="25"/>
        <end position="41"/>
    </location>
</feature>
<feature type="region of interest" description="Disordered" evidence="1">
    <location>
        <begin position="1"/>
        <end position="48"/>
    </location>
</feature>
<gene>
    <name evidence="2" type="ORF">UV8b_01490</name>
</gene>
<dbReference type="Proteomes" id="UP000027002">
    <property type="component" value="Chromosome 1"/>
</dbReference>
<dbReference type="EMBL" id="CP072753">
    <property type="protein sequence ID" value="QUC17249.1"/>
    <property type="molecule type" value="Genomic_DNA"/>
</dbReference>
<dbReference type="AlphaFoldDB" id="A0A8E5HLP8"/>
<sequence length="105" mass="11254">MAVYIQDGMSEGTHVQDDGIGPGNGSTTRSVSRNISRQSGTLHHATDSNLRHRISFLERHHATPPPQSFAVAGIDNEQPRTTGVTKRPDAISVTGKATLGPFCTF</sequence>
<dbReference type="RefSeq" id="XP_042994922.1">
    <property type="nucleotide sequence ID" value="XM_043138988.1"/>
</dbReference>
<evidence type="ECO:0000313" key="3">
    <source>
        <dbReference type="Proteomes" id="UP000027002"/>
    </source>
</evidence>
<organism evidence="2 3">
    <name type="scientific">Ustilaginoidea virens</name>
    <name type="common">Rice false smut fungus</name>
    <name type="synonym">Villosiclava virens</name>
    <dbReference type="NCBI Taxonomy" id="1159556"/>
    <lineage>
        <taxon>Eukaryota</taxon>
        <taxon>Fungi</taxon>
        <taxon>Dikarya</taxon>
        <taxon>Ascomycota</taxon>
        <taxon>Pezizomycotina</taxon>
        <taxon>Sordariomycetes</taxon>
        <taxon>Hypocreomycetidae</taxon>
        <taxon>Hypocreales</taxon>
        <taxon>Clavicipitaceae</taxon>
        <taxon>Ustilaginoidea</taxon>
    </lineage>
</organism>
<keyword evidence="3" id="KW-1185">Reference proteome</keyword>
<evidence type="ECO:0000313" key="2">
    <source>
        <dbReference type="EMBL" id="QUC17249.1"/>
    </source>
</evidence>
<proteinExistence type="predicted"/>